<feature type="non-terminal residue" evidence="3">
    <location>
        <position position="1"/>
    </location>
</feature>
<gene>
    <name evidence="3" type="ORF">METZ01_LOCUS116025</name>
</gene>
<evidence type="ECO:0000313" key="3">
    <source>
        <dbReference type="EMBL" id="SVA63171.1"/>
    </source>
</evidence>
<evidence type="ECO:0000256" key="1">
    <source>
        <dbReference type="ARBA" id="ARBA00008779"/>
    </source>
</evidence>
<dbReference type="InterPro" id="IPR017850">
    <property type="entry name" value="Alkaline_phosphatase_core_sf"/>
</dbReference>
<dbReference type="PANTHER" id="PTHR42693">
    <property type="entry name" value="ARYLSULFATASE FAMILY MEMBER"/>
    <property type="match status" value="1"/>
</dbReference>
<comment type="similarity">
    <text evidence="1">Belongs to the sulfatase family.</text>
</comment>
<dbReference type="Gene3D" id="3.40.720.10">
    <property type="entry name" value="Alkaline Phosphatase, subunit A"/>
    <property type="match status" value="1"/>
</dbReference>
<protein>
    <recommendedName>
        <fullName evidence="4">N-sulphoglucosamine sulphohydrolase C-terminal domain-containing protein</fullName>
    </recommendedName>
</protein>
<organism evidence="3">
    <name type="scientific">marine metagenome</name>
    <dbReference type="NCBI Taxonomy" id="408172"/>
    <lineage>
        <taxon>unclassified sequences</taxon>
        <taxon>metagenomes</taxon>
        <taxon>ecological metagenomes</taxon>
    </lineage>
</organism>
<reference evidence="3" key="1">
    <citation type="submission" date="2018-05" db="EMBL/GenBank/DDBJ databases">
        <authorList>
            <person name="Lanie J.A."/>
            <person name="Ng W.-L."/>
            <person name="Kazmierczak K.M."/>
            <person name="Andrzejewski T.M."/>
            <person name="Davidsen T.M."/>
            <person name="Wayne K.J."/>
            <person name="Tettelin H."/>
            <person name="Glass J.I."/>
            <person name="Rusch D."/>
            <person name="Podicherti R."/>
            <person name="Tsui H.-C.T."/>
            <person name="Winkler M.E."/>
        </authorList>
    </citation>
    <scope>NUCLEOTIDE SEQUENCE</scope>
</reference>
<dbReference type="PANTHER" id="PTHR42693:SF53">
    <property type="entry name" value="ENDO-4-O-SULFATASE"/>
    <property type="match status" value="1"/>
</dbReference>
<evidence type="ECO:0008006" key="4">
    <source>
        <dbReference type="Google" id="ProtNLM"/>
    </source>
</evidence>
<sequence length="137" mass="16078">THIIDIAATIYDAANAQYPSELNGNATKPLEGHSFMQAIETNSWERKEPIYWEHEGSKAMRYGEWKLVSEVGHNWEFYNMLEDRTELSNLVDGESDRVRKMLNSYKEWMERCEVQNWPLPGHLWNPEMISSYAHRSG</sequence>
<dbReference type="EMBL" id="UINC01014897">
    <property type="protein sequence ID" value="SVA63171.1"/>
    <property type="molecule type" value="Genomic_DNA"/>
</dbReference>
<proteinExistence type="inferred from homology"/>
<dbReference type="SUPFAM" id="SSF53649">
    <property type="entry name" value="Alkaline phosphatase-like"/>
    <property type="match status" value="1"/>
</dbReference>
<accession>A0A381XFC1</accession>
<dbReference type="InterPro" id="IPR050738">
    <property type="entry name" value="Sulfatase"/>
</dbReference>
<dbReference type="AlphaFoldDB" id="A0A381XFC1"/>
<evidence type="ECO:0000256" key="2">
    <source>
        <dbReference type="ARBA" id="ARBA00022801"/>
    </source>
</evidence>
<keyword evidence="2" id="KW-0378">Hydrolase</keyword>
<dbReference type="Gene3D" id="3.30.1120.10">
    <property type="match status" value="1"/>
</dbReference>
<name>A0A381XFC1_9ZZZZ</name>
<dbReference type="GO" id="GO:0004065">
    <property type="term" value="F:arylsulfatase activity"/>
    <property type="evidence" value="ECO:0007669"/>
    <property type="project" value="TreeGrafter"/>
</dbReference>